<comment type="catalytic activity">
    <reaction evidence="1 21">
        <text>(2R)-3-phosphoglycerate + ATP = (2R)-3-phospho-glyceroyl phosphate + ADP</text>
        <dbReference type="Rhea" id="RHEA:14801"/>
        <dbReference type="ChEBI" id="CHEBI:30616"/>
        <dbReference type="ChEBI" id="CHEBI:57604"/>
        <dbReference type="ChEBI" id="CHEBI:58272"/>
        <dbReference type="ChEBI" id="CHEBI:456216"/>
        <dbReference type="EC" id="2.7.2.3"/>
    </reaction>
</comment>
<evidence type="ECO:0000256" key="10">
    <source>
        <dbReference type="ARBA" id="ARBA00022723"/>
    </source>
</evidence>
<evidence type="ECO:0000256" key="18">
    <source>
        <dbReference type="ARBA" id="ARBA00023278"/>
    </source>
</evidence>
<keyword evidence="18" id="KW-0379">Hydroxylation</keyword>
<evidence type="ECO:0000256" key="6">
    <source>
        <dbReference type="ARBA" id="ARBA00008982"/>
    </source>
</evidence>
<evidence type="ECO:0000256" key="1">
    <source>
        <dbReference type="ARBA" id="ARBA00000642"/>
    </source>
</evidence>
<organism evidence="22 23">
    <name type="scientific">Nyctereutes procyonoides</name>
    <name type="common">Raccoon dog</name>
    <name type="synonym">Canis procyonoides</name>
    <dbReference type="NCBI Taxonomy" id="34880"/>
    <lineage>
        <taxon>Eukaryota</taxon>
        <taxon>Metazoa</taxon>
        <taxon>Chordata</taxon>
        <taxon>Craniata</taxon>
        <taxon>Vertebrata</taxon>
        <taxon>Euteleostomi</taxon>
        <taxon>Mammalia</taxon>
        <taxon>Eutheria</taxon>
        <taxon>Laurasiatheria</taxon>
        <taxon>Carnivora</taxon>
        <taxon>Caniformia</taxon>
        <taxon>Canidae</taxon>
        <taxon>Nyctereutes</taxon>
    </lineage>
</organism>
<dbReference type="GO" id="GO:0005759">
    <property type="term" value="C:mitochondrial matrix"/>
    <property type="evidence" value="ECO:0007669"/>
    <property type="project" value="UniProtKB-SubCell"/>
</dbReference>
<gene>
    <name evidence="22" type="ORF">NYPRO_LOCUS17760</name>
</gene>
<dbReference type="Proteomes" id="UP000645828">
    <property type="component" value="Unassembled WGS sequence"/>
</dbReference>
<comment type="catalytic activity">
    <reaction evidence="19">
        <text>L-seryl-[protein] + ATP = O-phospho-L-seryl-[protein] + ADP + H(+)</text>
        <dbReference type="Rhea" id="RHEA:17989"/>
        <dbReference type="Rhea" id="RHEA-COMP:9863"/>
        <dbReference type="Rhea" id="RHEA-COMP:11604"/>
        <dbReference type="ChEBI" id="CHEBI:15378"/>
        <dbReference type="ChEBI" id="CHEBI:29999"/>
        <dbReference type="ChEBI" id="CHEBI:30616"/>
        <dbReference type="ChEBI" id="CHEBI:83421"/>
        <dbReference type="ChEBI" id="CHEBI:456216"/>
        <dbReference type="EC" id="2.7.11.1"/>
    </reaction>
</comment>
<comment type="cofactor">
    <cofactor evidence="2">
        <name>Mg(2+)</name>
        <dbReference type="ChEBI" id="CHEBI:18420"/>
    </cofactor>
</comment>
<keyword evidence="16" id="KW-0496">Mitochondrion</keyword>
<evidence type="ECO:0000256" key="5">
    <source>
        <dbReference type="ARBA" id="ARBA00004838"/>
    </source>
</evidence>
<evidence type="ECO:0000256" key="19">
    <source>
        <dbReference type="ARBA" id="ARBA00048679"/>
    </source>
</evidence>
<accession>A0A811Z5G4</accession>
<comment type="subcellular location">
    <subcellularLocation>
        <location evidence="4">Cytoplasm</location>
        <location evidence="4">Cytosol</location>
    </subcellularLocation>
    <subcellularLocation>
        <location evidence="3">Mitochondrion matrix</location>
    </subcellularLocation>
</comment>
<evidence type="ECO:0000313" key="23">
    <source>
        <dbReference type="Proteomes" id="UP000645828"/>
    </source>
</evidence>
<evidence type="ECO:0000256" key="8">
    <source>
        <dbReference type="ARBA" id="ARBA00022553"/>
    </source>
</evidence>
<dbReference type="GO" id="GO:0005829">
    <property type="term" value="C:cytosol"/>
    <property type="evidence" value="ECO:0007669"/>
    <property type="project" value="UniProtKB-SubCell"/>
</dbReference>
<evidence type="ECO:0000313" key="22">
    <source>
        <dbReference type="EMBL" id="CAD7684967.1"/>
    </source>
</evidence>
<dbReference type="InterPro" id="IPR001576">
    <property type="entry name" value="Phosphoglycerate_kinase"/>
</dbReference>
<evidence type="ECO:0000256" key="9">
    <source>
        <dbReference type="ARBA" id="ARBA00022679"/>
    </source>
</evidence>
<dbReference type="EMBL" id="CAJHUB010000760">
    <property type="protein sequence ID" value="CAD7684967.1"/>
    <property type="molecule type" value="Genomic_DNA"/>
</dbReference>
<evidence type="ECO:0000256" key="21">
    <source>
        <dbReference type="RuleBase" id="RU000532"/>
    </source>
</evidence>
<dbReference type="InterPro" id="IPR036043">
    <property type="entry name" value="Phosphoglycerate_kinase_sf"/>
</dbReference>
<comment type="pathway">
    <text evidence="5 21">Carbohydrate degradation; glycolysis; pyruvate from D-glyceraldehyde 3-phosphate: step 2/5.</text>
</comment>
<comment type="similarity">
    <text evidence="6 21">Belongs to the phosphoglycerate kinase family.</text>
</comment>
<dbReference type="EC" id="2.7.2.3" evidence="21"/>
<dbReference type="PRINTS" id="PR00477">
    <property type="entry name" value="PHGLYCKINASE"/>
</dbReference>
<dbReference type="GO" id="GO:0005524">
    <property type="term" value="F:ATP binding"/>
    <property type="evidence" value="ECO:0007669"/>
    <property type="project" value="UniProtKB-KW"/>
</dbReference>
<keyword evidence="23" id="KW-1185">Reference proteome</keyword>
<evidence type="ECO:0000256" key="15">
    <source>
        <dbReference type="ARBA" id="ARBA00022990"/>
    </source>
</evidence>
<dbReference type="GO" id="GO:0004618">
    <property type="term" value="F:phosphoglycerate kinase activity"/>
    <property type="evidence" value="ECO:0007669"/>
    <property type="project" value="UniProtKB-EC"/>
</dbReference>
<dbReference type="PANTHER" id="PTHR11406:SF14">
    <property type="entry name" value="PHOSPHOGLYCERATE KINASE 1"/>
    <property type="match status" value="1"/>
</dbReference>
<name>A0A811Z5G4_NYCPR</name>
<keyword evidence="14" id="KW-0460">Magnesium</keyword>
<comment type="caution">
    <text evidence="22">The sequence shown here is derived from an EMBL/GenBank/DDBJ whole genome shotgun (WGS) entry which is preliminary data.</text>
</comment>
<reference evidence="22" key="1">
    <citation type="submission" date="2020-12" db="EMBL/GenBank/DDBJ databases">
        <authorList>
            <consortium name="Molecular Ecology Group"/>
        </authorList>
    </citation>
    <scope>NUCLEOTIDE SEQUENCE</scope>
    <source>
        <strain evidence="22">TBG_1078</strain>
    </source>
</reference>
<dbReference type="GO" id="GO:0046872">
    <property type="term" value="F:metal ion binding"/>
    <property type="evidence" value="ECO:0007669"/>
    <property type="project" value="UniProtKB-KW"/>
</dbReference>
<proteinExistence type="inferred from homology"/>
<dbReference type="GO" id="GO:0004674">
    <property type="term" value="F:protein serine/threonine kinase activity"/>
    <property type="evidence" value="ECO:0007669"/>
    <property type="project" value="UniProtKB-EC"/>
</dbReference>
<keyword evidence="11" id="KW-0547">Nucleotide-binding</keyword>
<keyword evidence="12 21" id="KW-0418">Kinase</keyword>
<evidence type="ECO:0000256" key="7">
    <source>
        <dbReference type="ARBA" id="ARBA00022490"/>
    </source>
</evidence>
<evidence type="ECO:0000256" key="3">
    <source>
        <dbReference type="ARBA" id="ARBA00004305"/>
    </source>
</evidence>
<dbReference type="AlphaFoldDB" id="A0A811Z5G4"/>
<comment type="subunit">
    <text evidence="20">Monomer. Interacts with kinase MAPK1/ERK2; the interaction is direct, occurs under hypoxic conditions, and promotes its interaction with PIN1. Interacts with peptidyl-prolyl cis-trans isomerase PIN1; the interaction is direct, occurs under hypoxic conditions, and targets the protein to the mitochondrion by promoting interactions with the TOM complex. Interacts with mitochondrial circRNA mcPGK1 (via its 2nd stem-loop); the interaction is direct and targets the protein to the mitochondrion by promoting interactions with the TOM complex. Interacts with pyruvate dehydrogenase kinase PDK1; the interaction is direct, occurs under hypoxic conditions and leads to PDK1-mediated inhibition of pyruvate dehydrogenase complex activity.</text>
</comment>
<evidence type="ECO:0000256" key="12">
    <source>
        <dbReference type="ARBA" id="ARBA00022777"/>
    </source>
</evidence>
<keyword evidence="13" id="KW-0067">ATP-binding</keyword>
<dbReference type="SUPFAM" id="SSF53748">
    <property type="entry name" value="Phosphoglycerate kinase"/>
    <property type="match status" value="1"/>
</dbReference>
<evidence type="ECO:0000256" key="17">
    <source>
        <dbReference type="ARBA" id="ARBA00023152"/>
    </source>
</evidence>
<evidence type="ECO:0000256" key="13">
    <source>
        <dbReference type="ARBA" id="ARBA00022840"/>
    </source>
</evidence>
<dbReference type="UniPathway" id="UPA00109">
    <property type="reaction ID" value="UER00185"/>
</dbReference>
<keyword evidence="17" id="KW-0324">Glycolysis</keyword>
<dbReference type="GO" id="GO:0006094">
    <property type="term" value="P:gluconeogenesis"/>
    <property type="evidence" value="ECO:0007669"/>
    <property type="project" value="TreeGrafter"/>
</dbReference>
<evidence type="ECO:0000256" key="16">
    <source>
        <dbReference type="ARBA" id="ARBA00023128"/>
    </source>
</evidence>
<keyword evidence="7" id="KW-0963">Cytoplasm</keyword>
<dbReference type="PANTHER" id="PTHR11406">
    <property type="entry name" value="PHOSPHOGLYCERATE KINASE"/>
    <property type="match status" value="1"/>
</dbReference>
<keyword evidence="15" id="KW-0007">Acetylation</keyword>
<evidence type="ECO:0000256" key="4">
    <source>
        <dbReference type="ARBA" id="ARBA00004514"/>
    </source>
</evidence>
<sequence>MSHLGWPDSAPIPDRFSLEQIFCMGLEVKKVCADPAAGSVIRLENLCFHVVEEGKERDNYENREEDVCGNDAFGTAHQTHSSMVGISLPQKAVGFLIKELNSFVNIRELRTAFPGHPGGPKFSDKIQLIDNVLDKVNGCSTTWKLVKTEPKLSKKNDMRITLPIDLVTADKFDENAKTGQATVISGILAGWMDLGCITIISHKDTATCCAKWNTKDNVSHVSPGSDASLFILFFYFF</sequence>
<dbReference type="InterPro" id="IPR015824">
    <property type="entry name" value="Phosphoglycerate_kinase_N"/>
</dbReference>
<dbReference type="GO" id="GO:0043531">
    <property type="term" value="F:ADP binding"/>
    <property type="evidence" value="ECO:0007669"/>
    <property type="project" value="TreeGrafter"/>
</dbReference>
<evidence type="ECO:0000256" key="2">
    <source>
        <dbReference type="ARBA" id="ARBA00001946"/>
    </source>
</evidence>
<dbReference type="Pfam" id="PF00162">
    <property type="entry name" value="PGK"/>
    <property type="match status" value="1"/>
</dbReference>
<protein>
    <recommendedName>
        <fullName evidence="21">Phosphoglycerate kinase</fullName>
        <ecNumber evidence="21">2.7.2.3</ecNumber>
    </recommendedName>
</protein>
<dbReference type="Gene3D" id="3.40.50.1260">
    <property type="entry name" value="Phosphoglycerate kinase, N-terminal domain"/>
    <property type="match status" value="1"/>
</dbReference>
<evidence type="ECO:0000256" key="14">
    <source>
        <dbReference type="ARBA" id="ARBA00022842"/>
    </source>
</evidence>
<evidence type="ECO:0000256" key="11">
    <source>
        <dbReference type="ARBA" id="ARBA00022741"/>
    </source>
</evidence>
<keyword evidence="10" id="KW-0479">Metal-binding</keyword>
<keyword evidence="9 21" id="KW-0808">Transferase</keyword>
<keyword evidence="8" id="KW-0597">Phosphoprotein</keyword>
<dbReference type="GO" id="GO:0006096">
    <property type="term" value="P:glycolytic process"/>
    <property type="evidence" value="ECO:0007669"/>
    <property type="project" value="UniProtKB-UniPathway"/>
</dbReference>
<evidence type="ECO:0000256" key="20">
    <source>
        <dbReference type="ARBA" id="ARBA00050004"/>
    </source>
</evidence>